<accession>A0A401ICK2</accession>
<dbReference type="EMBL" id="BDQK01000001">
    <property type="protein sequence ID" value="GBF79005.1"/>
    <property type="molecule type" value="Genomic_DNA"/>
</dbReference>
<protein>
    <recommendedName>
        <fullName evidence="2">ATP-grasp domain-containing protein</fullName>
    </recommendedName>
</protein>
<proteinExistence type="predicted"/>
<dbReference type="InterPro" id="IPR011761">
    <property type="entry name" value="ATP-grasp"/>
</dbReference>
<dbReference type="Pfam" id="PF24923">
    <property type="entry name" value="ATP-grasp_IQCH"/>
    <property type="match status" value="2"/>
</dbReference>
<dbReference type="GO" id="GO:0046872">
    <property type="term" value="F:metal ion binding"/>
    <property type="evidence" value="ECO:0007669"/>
    <property type="project" value="InterPro"/>
</dbReference>
<dbReference type="InterPro" id="IPR041356">
    <property type="entry name" value="PGM1_C"/>
</dbReference>
<dbReference type="Proteomes" id="UP000287247">
    <property type="component" value="Unassembled WGS sequence"/>
</dbReference>
<sequence>METEDYFVNDPIEKFNQLQNKLREYWKEVDILEQDGYDILVIPSFSIDQRVGQKVEGFLHYEERLLFSLIRLRNPKTRLIYVTAQPLSPIIIEYYLQLLPGIPFSHARDRLLLLTTYDNSFKPLTQKILERPRLVERIRHALRPNKSYMVCFNGTFLEAELSVRLDVPLLASSPQLNYWGSKSGSRQIFQECYIPHPDGSLLLKTVDQLVLEIAKLWERQPDLKRLVIKLNEGFSGEGNAILDLRCLSHIAPGKANNTERIIALEKSLEFLSFQAKDENWANFSSRIPELGVIVEAFIEGEEKRSPSVQGYINPKGEVKILSTHDQILGGPDKQIYLGCRFPADKSYRLQLQELGLKIGEALAKRGAMERYGVDFLAVKNHNNNEERWEIQAIEINLRKGGTTHPFMTLKLLTNGTYEQKTGLFHTQQDQEKYYIASDNLQKKQYNGLLPDDLMDIIAQYHLHFDSSNNTGTVFHLMGALSEFGKLGLTCIGNSLEEAEAIYQQVERVLDKETDNNKTDSKQLGFYRT</sequence>
<dbReference type="OrthoDB" id="164032at2"/>
<dbReference type="Pfam" id="PF18105">
    <property type="entry name" value="PGM1_C"/>
    <property type="match status" value="1"/>
</dbReference>
<keyword evidence="1" id="KW-0067">ATP-binding</keyword>
<evidence type="ECO:0000259" key="2">
    <source>
        <dbReference type="PROSITE" id="PS50975"/>
    </source>
</evidence>
<dbReference type="PANTHER" id="PTHR14465:SF0">
    <property type="entry name" value="IQ DOMAIN-CONTAINING PROTEIN H"/>
    <property type="match status" value="1"/>
</dbReference>
<dbReference type="PANTHER" id="PTHR14465">
    <property type="entry name" value="IQ DOMAIN-CONTAINING PROTEIN H"/>
    <property type="match status" value="1"/>
</dbReference>
<name>A0A401ICK2_APHSA</name>
<evidence type="ECO:0000256" key="1">
    <source>
        <dbReference type="PROSITE-ProRule" id="PRU00409"/>
    </source>
</evidence>
<keyword evidence="1" id="KW-0547">Nucleotide-binding</keyword>
<comment type="caution">
    <text evidence="3">The sequence shown here is derived from an EMBL/GenBank/DDBJ whole genome shotgun (WGS) entry which is preliminary data.</text>
</comment>
<evidence type="ECO:0000313" key="4">
    <source>
        <dbReference type="Proteomes" id="UP000287247"/>
    </source>
</evidence>
<keyword evidence="4" id="KW-1185">Reference proteome</keyword>
<evidence type="ECO:0000313" key="3">
    <source>
        <dbReference type="EMBL" id="GBF79005.1"/>
    </source>
</evidence>
<dbReference type="PROSITE" id="PS50975">
    <property type="entry name" value="ATP_GRASP"/>
    <property type="match status" value="1"/>
</dbReference>
<dbReference type="SUPFAM" id="SSF56059">
    <property type="entry name" value="Glutathione synthetase ATP-binding domain-like"/>
    <property type="match status" value="1"/>
</dbReference>
<dbReference type="InterPro" id="IPR038752">
    <property type="entry name" value="IQCH"/>
</dbReference>
<feature type="domain" description="ATP-grasp" evidence="2">
    <location>
        <begin position="186"/>
        <end position="425"/>
    </location>
</feature>
<dbReference type="RefSeq" id="WP_125061028.1">
    <property type="nucleotide sequence ID" value="NZ_BDQK01000001.1"/>
</dbReference>
<gene>
    <name evidence="3" type="ORF">AsFPU1_0397</name>
</gene>
<organism evidence="3 4">
    <name type="scientific">Aphanothece sacrum FPU1</name>
    <dbReference type="NCBI Taxonomy" id="1920663"/>
    <lineage>
        <taxon>Bacteria</taxon>
        <taxon>Bacillati</taxon>
        <taxon>Cyanobacteriota</taxon>
        <taxon>Cyanophyceae</taxon>
        <taxon>Oscillatoriophycideae</taxon>
        <taxon>Chroococcales</taxon>
        <taxon>Aphanothecaceae</taxon>
        <taxon>Aphanothece</taxon>
    </lineage>
</organism>
<dbReference type="AlphaFoldDB" id="A0A401ICK2"/>
<reference evidence="4" key="1">
    <citation type="submission" date="2017-05" db="EMBL/GenBank/DDBJ databases">
        <title>Physiological properties and genetic analysis related to exopolysaccharide production of fresh-water unicellular cyanobacterium Aphanothece sacrum, Suizenji Nori, that has been cultured as a food source in Japan.</title>
        <authorList>
            <person name="Kanesaki Y."/>
            <person name="Yoshikawa S."/>
            <person name="Ohki K."/>
        </authorList>
    </citation>
    <scope>NUCLEOTIDE SEQUENCE [LARGE SCALE GENOMIC DNA]</scope>
    <source>
        <strain evidence="4">FPU1</strain>
    </source>
</reference>
<dbReference type="InterPro" id="IPR056855">
    <property type="entry name" value="ATP-grasp_IQCH"/>
</dbReference>
<dbReference type="GO" id="GO:0005524">
    <property type="term" value="F:ATP binding"/>
    <property type="evidence" value="ECO:0007669"/>
    <property type="project" value="UniProtKB-UniRule"/>
</dbReference>